<keyword evidence="3 7" id="KW-0812">Transmembrane</keyword>
<feature type="transmembrane region" description="Helical" evidence="7">
    <location>
        <begin position="97"/>
        <end position="116"/>
    </location>
</feature>
<dbReference type="InterPro" id="IPR000791">
    <property type="entry name" value="Gpr1/Fun34/SatP-like"/>
</dbReference>
<dbReference type="Pfam" id="PF01184">
    <property type="entry name" value="Gpr1_Fun34_YaaH"/>
    <property type="match status" value="1"/>
</dbReference>
<comment type="similarity">
    <text evidence="2">Belongs to the acetate uptake transporter (AceTr) (TC 2.A.96) family.</text>
</comment>
<dbReference type="EMBL" id="PDXD01000295">
    <property type="protein sequence ID" value="RYN51137.1"/>
    <property type="molecule type" value="Genomic_DNA"/>
</dbReference>
<feature type="region of interest" description="Disordered" evidence="6">
    <location>
        <begin position="44"/>
        <end position="63"/>
    </location>
</feature>
<organism evidence="8 9">
    <name type="scientific">Alternaria alternata</name>
    <name type="common">Alternaria rot fungus</name>
    <name type="synonym">Torula alternata</name>
    <dbReference type="NCBI Taxonomy" id="5599"/>
    <lineage>
        <taxon>Eukaryota</taxon>
        <taxon>Fungi</taxon>
        <taxon>Dikarya</taxon>
        <taxon>Ascomycota</taxon>
        <taxon>Pezizomycotina</taxon>
        <taxon>Dothideomycetes</taxon>
        <taxon>Pleosporomycetidae</taxon>
        <taxon>Pleosporales</taxon>
        <taxon>Pleosporineae</taxon>
        <taxon>Pleosporaceae</taxon>
        <taxon>Alternaria</taxon>
        <taxon>Alternaria sect. Alternaria</taxon>
        <taxon>Alternaria alternata complex</taxon>
    </lineage>
</organism>
<feature type="transmembrane region" description="Helical" evidence="7">
    <location>
        <begin position="157"/>
        <end position="177"/>
    </location>
</feature>
<gene>
    <name evidence="8" type="ORF">AA0117_g13397</name>
</gene>
<dbReference type="NCBIfam" id="NF038013">
    <property type="entry name" value="AceTr_1"/>
    <property type="match status" value="1"/>
</dbReference>
<accession>A0A4Q4MH56</accession>
<reference evidence="9" key="1">
    <citation type="journal article" date="2019" name="bioRxiv">
        <title>Genomics, evolutionary history and diagnostics of the Alternaria alternata species group including apple and Asian pear pathotypes.</title>
        <authorList>
            <person name="Armitage A.D."/>
            <person name="Cockerton H.M."/>
            <person name="Sreenivasaprasad S."/>
            <person name="Woodhall J.W."/>
            <person name="Lane C.R."/>
            <person name="Harrison R.J."/>
            <person name="Clarkson J.P."/>
        </authorList>
    </citation>
    <scope>NUCLEOTIDE SEQUENCE [LARGE SCALE GENOMIC DNA]</scope>
    <source>
        <strain evidence="9">FERA 1177</strain>
    </source>
</reference>
<dbReference type="PANTHER" id="PTHR31123:SF1">
    <property type="entry name" value="ACCUMULATION OF DYADS PROTEIN 2-RELATED"/>
    <property type="match status" value="1"/>
</dbReference>
<comment type="caution">
    <text evidence="8">The sequence shown here is derived from an EMBL/GenBank/DDBJ whole genome shotgun (WGS) entry which is preliminary data.</text>
</comment>
<dbReference type="GO" id="GO:0005886">
    <property type="term" value="C:plasma membrane"/>
    <property type="evidence" value="ECO:0007669"/>
    <property type="project" value="TreeGrafter"/>
</dbReference>
<dbReference type="InterPro" id="IPR051633">
    <property type="entry name" value="AceTr"/>
</dbReference>
<keyword evidence="5 7" id="KW-0472">Membrane</keyword>
<dbReference type="AlphaFoldDB" id="A0A4Q4MH56"/>
<evidence type="ECO:0000313" key="8">
    <source>
        <dbReference type="EMBL" id="RYN51137.1"/>
    </source>
</evidence>
<evidence type="ECO:0000256" key="7">
    <source>
        <dbReference type="SAM" id="Phobius"/>
    </source>
</evidence>
<feature type="transmembrane region" description="Helical" evidence="7">
    <location>
        <begin position="122"/>
        <end position="145"/>
    </location>
</feature>
<feature type="compositionally biased region" description="Basic and acidic residues" evidence="6">
    <location>
        <begin position="29"/>
        <end position="39"/>
    </location>
</feature>
<evidence type="ECO:0000256" key="6">
    <source>
        <dbReference type="SAM" id="MobiDB-lite"/>
    </source>
</evidence>
<feature type="region of interest" description="Disordered" evidence="6">
    <location>
        <begin position="1"/>
        <end position="39"/>
    </location>
</feature>
<evidence type="ECO:0000256" key="2">
    <source>
        <dbReference type="ARBA" id="ARBA00005587"/>
    </source>
</evidence>
<feature type="transmembrane region" description="Helical" evidence="7">
    <location>
        <begin position="217"/>
        <end position="241"/>
    </location>
</feature>
<protein>
    <submittedName>
        <fullName evidence="8">Uncharacterized protein</fullName>
    </submittedName>
</protein>
<dbReference type="Proteomes" id="UP000291422">
    <property type="component" value="Unassembled WGS sequence"/>
</dbReference>
<evidence type="ECO:0000256" key="5">
    <source>
        <dbReference type="ARBA" id="ARBA00023136"/>
    </source>
</evidence>
<feature type="transmembrane region" description="Helical" evidence="7">
    <location>
        <begin position="183"/>
        <end position="205"/>
    </location>
</feature>
<dbReference type="VEuPathDB" id="FungiDB:CC77DRAFT_1056072"/>
<name>A0A4Q4MH56_ALTAL</name>
<evidence type="ECO:0000256" key="1">
    <source>
        <dbReference type="ARBA" id="ARBA00004141"/>
    </source>
</evidence>
<proteinExistence type="inferred from homology"/>
<dbReference type="GO" id="GO:0015123">
    <property type="term" value="F:acetate transmembrane transporter activity"/>
    <property type="evidence" value="ECO:0007669"/>
    <property type="project" value="TreeGrafter"/>
</dbReference>
<evidence type="ECO:0000256" key="3">
    <source>
        <dbReference type="ARBA" id="ARBA00022692"/>
    </source>
</evidence>
<keyword evidence="4 7" id="KW-1133">Transmembrane helix</keyword>
<dbReference type="PANTHER" id="PTHR31123">
    <property type="entry name" value="ACCUMULATION OF DYADS PROTEIN 2-RELATED"/>
    <property type="match status" value="1"/>
</dbReference>
<feature type="transmembrane region" description="Helical" evidence="7">
    <location>
        <begin position="68"/>
        <end position="85"/>
    </location>
</feature>
<comment type="subcellular location">
    <subcellularLocation>
        <location evidence="1">Membrane</location>
        <topology evidence="1">Multi-pass membrane protein</topology>
    </subcellularLocation>
</comment>
<evidence type="ECO:0000256" key="4">
    <source>
        <dbReference type="ARBA" id="ARBA00022989"/>
    </source>
</evidence>
<evidence type="ECO:0000313" key="9">
    <source>
        <dbReference type="Proteomes" id="UP000291422"/>
    </source>
</evidence>
<sequence length="293" mass="31796">MQHNPVSEHEVDGFSPFGNAYNKASKKQPTPDDCGRQPLRRFDPEASLGAWDGGFPTRPAPRRAADPGPLGLSAFALTTFVLSLINVNTRSISSPKLVIGPAIFYGGVVQLLAGMWEMAAGNTFAATAFSSYAGFWLSFATILILEPALVATRTSAFLDSVGLYMAGWFVWTFLLLLCTLRSTLAFSLLFLTLALAFLMLCVGYLEHNGAGPQEDCIVAAGWFGLMAATLAWYNALAGMLVATNSFFNCPVWHFPWSDAGREKRSLAATNTTLGWDQKRTLSVTYSRSAQPQL</sequence>
<feature type="compositionally biased region" description="Basic and acidic residues" evidence="6">
    <location>
        <begin position="1"/>
        <end position="12"/>
    </location>
</feature>